<evidence type="ECO:0000256" key="3">
    <source>
        <dbReference type="ARBA" id="ARBA00022525"/>
    </source>
</evidence>
<comment type="subcellular location">
    <subcellularLocation>
        <location evidence="1 5">Secreted</location>
    </subcellularLocation>
</comment>
<evidence type="ECO:0000256" key="6">
    <source>
        <dbReference type="SAM" id="MobiDB-lite"/>
    </source>
</evidence>
<name>A0A7G4WHZ5_9STRA</name>
<reference evidence="7" key="1">
    <citation type="journal article" date="2020" name="Mol. Plant">
        <title>Functional analysis of RXLR effectors from the New Zealand kauri dieback pathogen Phytophthora agathidicida.</title>
        <authorList>
            <person name="Guo Y."/>
            <person name="Dupont P.Y."/>
            <person name="Mesarich C.H."/>
            <person name="Yang B."/>
            <person name="McDougal R.L."/>
            <person name="Panda P."/>
            <person name="Dijkwel P."/>
            <person name="Studholme D.J."/>
            <person name="Sambles C."/>
            <person name="Win J."/>
            <person name="Wang Y."/>
            <person name="Williams N.M."/>
            <person name="Bradshaw R.E."/>
        </authorList>
    </citation>
    <scope>NUCLEOTIDE SEQUENCE</scope>
    <source>
        <strain evidence="7">3770</strain>
    </source>
</reference>
<evidence type="ECO:0000313" key="7">
    <source>
        <dbReference type="EMBL" id="QMU24830.1"/>
    </source>
</evidence>
<comment type="domain">
    <text evidence="5">The RxLR-dEER motif acts to carry the protein into the host cell cytoplasm through binding to cell surface phosphatidylinositol-3-phosphate.</text>
</comment>
<protein>
    <recommendedName>
        <fullName evidence="5">RxLR effector protein</fullName>
    </recommendedName>
</protein>
<comment type="function">
    <text evidence="5">Effector that suppresses plant defense responses during pathogen infection.</text>
</comment>
<keyword evidence="3 5" id="KW-0964">Secreted</keyword>
<feature type="region of interest" description="Disordered" evidence="6">
    <location>
        <begin position="55"/>
        <end position="77"/>
    </location>
</feature>
<sequence>MRLTYLLVVAVTGLLACCDAAAPSDSEKTVVNSRDQVLANRELIDGGVSDNVKRSLRVNAEDDSENPKTDAKSNEERFSLIQSSNTPRYYYWFDEEMTPRDVKVELGLTKVNYVVNPVTVSIYKGYVKYYKKKCQRFKYRDADFCQPGAQ</sequence>
<accession>A0A7G4WHZ5</accession>
<proteinExistence type="inferred from homology"/>
<keyword evidence="4 5" id="KW-0732">Signal</keyword>
<evidence type="ECO:0000256" key="2">
    <source>
        <dbReference type="ARBA" id="ARBA00010400"/>
    </source>
</evidence>
<evidence type="ECO:0000256" key="1">
    <source>
        <dbReference type="ARBA" id="ARBA00004613"/>
    </source>
</evidence>
<dbReference type="Pfam" id="PF16810">
    <property type="entry name" value="RXLR"/>
    <property type="match status" value="1"/>
</dbReference>
<gene>
    <name evidence="7" type="primary">PaRXLR6</name>
</gene>
<dbReference type="InterPro" id="IPR031825">
    <property type="entry name" value="RXLR"/>
</dbReference>
<evidence type="ECO:0000256" key="4">
    <source>
        <dbReference type="ARBA" id="ARBA00022729"/>
    </source>
</evidence>
<dbReference type="EMBL" id="MT503106">
    <property type="protein sequence ID" value="QMU24830.1"/>
    <property type="molecule type" value="Genomic_DNA"/>
</dbReference>
<evidence type="ECO:0000256" key="5">
    <source>
        <dbReference type="RuleBase" id="RU367124"/>
    </source>
</evidence>
<feature type="chain" id="PRO_5028931803" description="RxLR effector protein" evidence="5">
    <location>
        <begin position="21"/>
        <end position="150"/>
    </location>
</feature>
<dbReference type="PROSITE" id="PS51257">
    <property type="entry name" value="PROKAR_LIPOPROTEIN"/>
    <property type="match status" value="1"/>
</dbReference>
<organism evidence="7">
    <name type="scientific">Phytophthora agathidicida</name>
    <dbReference type="NCBI Taxonomy" id="1642459"/>
    <lineage>
        <taxon>Eukaryota</taxon>
        <taxon>Sar</taxon>
        <taxon>Stramenopiles</taxon>
        <taxon>Oomycota</taxon>
        <taxon>Peronosporomycetes</taxon>
        <taxon>Peronosporales</taxon>
        <taxon>Peronosporaceae</taxon>
        <taxon>Phytophthora</taxon>
    </lineage>
</organism>
<dbReference type="AlphaFoldDB" id="A0A7G4WHZ5"/>
<comment type="similarity">
    <text evidence="2 5">Belongs to the RxLR effector family.</text>
</comment>
<feature type="compositionally biased region" description="Basic and acidic residues" evidence="6">
    <location>
        <begin position="65"/>
        <end position="77"/>
    </location>
</feature>
<feature type="signal peptide" evidence="5">
    <location>
        <begin position="1"/>
        <end position="20"/>
    </location>
</feature>